<dbReference type="InterPro" id="IPR049207">
    <property type="entry name" value="DUF4246_N"/>
</dbReference>
<keyword evidence="4" id="KW-1185">Reference proteome</keyword>
<dbReference type="InterPro" id="IPR049192">
    <property type="entry name" value="DUF4246_C"/>
</dbReference>
<dbReference type="Pfam" id="PF14033">
    <property type="entry name" value="DUF4246"/>
    <property type="match status" value="1"/>
</dbReference>
<organism evidence="3 4">
    <name type="scientific">Hypocrea atroviridis (strain ATCC 20476 / IMI 206040)</name>
    <name type="common">Trichoderma atroviride</name>
    <dbReference type="NCBI Taxonomy" id="452589"/>
    <lineage>
        <taxon>Eukaryota</taxon>
        <taxon>Fungi</taxon>
        <taxon>Dikarya</taxon>
        <taxon>Ascomycota</taxon>
        <taxon>Pezizomycotina</taxon>
        <taxon>Sordariomycetes</taxon>
        <taxon>Hypocreomycetidae</taxon>
        <taxon>Hypocreales</taxon>
        <taxon>Hypocreaceae</taxon>
        <taxon>Trichoderma</taxon>
    </lineage>
</organism>
<feature type="non-terminal residue" evidence="3">
    <location>
        <position position="1"/>
    </location>
</feature>
<sequence>PGYGYPLEWMPAKKDHFPVTITNEGRDWTAKALLIRELCMLKVVDEITKKSDWSNNVRKAHIENSWRQEILALDWSKYMKHADFTPNMAGMCITELKLKADLYDKTGLIPVFDYSACVIKSDMVVSDGLKKAFAGIATELKHVKRYKCLYNGGLLIRQAHTSLCPLVYGRSRILPNRTIKRHNCLEACGEGDILSRPRNTGMDAEYRFRLYDDTYQWLPFDVTISKQGNARIDSYINNLHPVKDKKLYSIISKAINHALPAWDIVYRWPQQFSFQRILGAKLVTKCEARRTCRNRDCRSSNLSVEASERIPIICMRTLRFVSKWFIEKHPIQLPEPNFTDGQSFRLRPSDVKSSGFFSPQTKRIQVMVTFAEIQLNPENPEYRGDEWQTDGQLNEHIVSTAMFCYDVENITDSYIYFGAVGDGENLGPGPSSIPEEVAYRAFGILPEESNFQVLGRARVHPDNAVFYPNVYKHRHGAFSLVDRTKKGHLKYFKLYLVDPGIPIISTANVPPQQYGWW</sequence>
<name>G9NL38_HYPAI</name>
<protein>
    <submittedName>
        <fullName evidence="3">Uncharacterized protein</fullName>
    </submittedName>
</protein>
<comment type="caution">
    <text evidence="3">The sequence shown here is derived from an EMBL/GenBank/DDBJ whole genome shotgun (WGS) entry which is preliminary data.</text>
</comment>
<feature type="domain" description="DUF4246" evidence="1">
    <location>
        <begin position="87"/>
        <end position="517"/>
    </location>
</feature>
<dbReference type="HOGENOM" id="CLU_012066_2_1_1"/>
<dbReference type="STRING" id="452589.G9NL38"/>
<dbReference type="Proteomes" id="UP000005426">
    <property type="component" value="Unassembled WGS sequence"/>
</dbReference>
<accession>G9NL38</accession>
<dbReference type="EMBL" id="ABDG02000018">
    <property type="protein sequence ID" value="EHK48605.1"/>
    <property type="molecule type" value="Genomic_DNA"/>
</dbReference>
<dbReference type="Pfam" id="PF21666">
    <property type="entry name" value="DUF4246_N"/>
    <property type="match status" value="1"/>
</dbReference>
<dbReference type="AlphaFoldDB" id="G9NL38"/>
<feature type="domain" description="DUF4246" evidence="2">
    <location>
        <begin position="1"/>
        <end position="69"/>
    </location>
</feature>
<dbReference type="eggNOG" id="ENOG502QQIE">
    <property type="taxonomic scope" value="Eukaryota"/>
</dbReference>
<reference evidence="3 4" key="1">
    <citation type="journal article" date="2011" name="Genome Biol.">
        <title>Comparative genome sequence analysis underscores mycoparasitism as the ancestral life style of Trichoderma.</title>
        <authorList>
            <person name="Kubicek C.P."/>
            <person name="Herrera-Estrella A."/>
            <person name="Seidl-Seiboth V."/>
            <person name="Martinez D.A."/>
            <person name="Druzhinina I.S."/>
            <person name="Thon M."/>
            <person name="Zeilinger S."/>
            <person name="Casas-Flores S."/>
            <person name="Horwitz B.A."/>
            <person name="Mukherjee P.K."/>
            <person name="Mukherjee M."/>
            <person name="Kredics L."/>
            <person name="Alcaraz L.D."/>
            <person name="Aerts A."/>
            <person name="Antal Z."/>
            <person name="Atanasova L."/>
            <person name="Cervantes-Badillo M.G."/>
            <person name="Challacombe J."/>
            <person name="Chertkov O."/>
            <person name="McCluskey K."/>
            <person name="Coulpier F."/>
            <person name="Deshpande N."/>
            <person name="von Doehren H."/>
            <person name="Ebbole D.J."/>
            <person name="Esquivel-Naranjo E.U."/>
            <person name="Fekete E."/>
            <person name="Flipphi M."/>
            <person name="Glaser F."/>
            <person name="Gomez-Rodriguez E.Y."/>
            <person name="Gruber S."/>
            <person name="Han C."/>
            <person name="Henrissat B."/>
            <person name="Hermosa R."/>
            <person name="Hernandez-Onate M."/>
            <person name="Karaffa L."/>
            <person name="Kosti I."/>
            <person name="Le Crom S."/>
            <person name="Lindquist E."/>
            <person name="Lucas S."/>
            <person name="Luebeck M."/>
            <person name="Luebeck P.S."/>
            <person name="Margeot A."/>
            <person name="Metz B."/>
            <person name="Misra M."/>
            <person name="Nevalainen H."/>
            <person name="Omann M."/>
            <person name="Packer N."/>
            <person name="Perrone G."/>
            <person name="Uresti-Rivera E.E."/>
            <person name="Salamov A."/>
            <person name="Schmoll M."/>
            <person name="Seiboth B."/>
            <person name="Shapiro H."/>
            <person name="Sukno S."/>
            <person name="Tamayo-Ramos J.A."/>
            <person name="Tisch D."/>
            <person name="Wiest A."/>
            <person name="Wilkinson H.H."/>
            <person name="Zhang M."/>
            <person name="Coutinho P.M."/>
            <person name="Kenerley C.M."/>
            <person name="Monte E."/>
            <person name="Baker S.E."/>
            <person name="Grigoriev I.V."/>
        </authorList>
    </citation>
    <scope>NUCLEOTIDE SEQUENCE [LARGE SCALE GENOMIC DNA]</scope>
    <source>
        <strain evidence="4">ATCC 20476 / IMI 206040</strain>
    </source>
</reference>
<dbReference type="OMA" id="EADEPIC"/>
<proteinExistence type="predicted"/>
<dbReference type="PANTHER" id="PTHR33119">
    <property type="entry name" value="IFI3P"/>
    <property type="match status" value="1"/>
</dbReference>
<evidence type="ECO:0000313" key="3">
    <source>
        <dbReference type="EMBL" id="EHK48605.1"/>
    </source>
</evidence>
<evidence type="ECO:0000259" key="2">
    <source>
        <dbReference type="Pfam" id="PF21666"/>
    </source>
</evidence>
<evidence type="ECO:0000259" key="1">
    <source>
        <dbReference type="Pfam" id="PF14033"/>
    </source>
</evidence>
<gene>
    <name evidence="3" type="ORF">TRIATDRAFT_163275</name>
</gene>
<feature type="non-terminal residue" evidence="3">
    <location>
        <position position="517"/>
    </location>
</feature>
<evidence type="ECO:0000313" key="4">
    <source>
        <dbReference type="Proteomes" id="UP000005426"/>
    </source>
</evidence>
<dbReference type="OrthoDB" id="4893172at2759"/>
<dbReference type="PANTHER" id="PTHR33119:SF1">
    <property type="entry name" value="FE2OG DIOXYGENASE DOMAIN-CONTAINING PROTEIN"/>
    <property type="match status" value="1"/>
</dbReference>
<dbReference type="InterPro" id="IPR025340">
    <property type="entry name" value="DUF4246"/>
</dbReference>